<sequence>MPFDCLFNKTLSLNRSSLSSNAIIDIRHGLENELYIGTSDSLGYADITDPLSPIFSMVSDSLLPDGGIPALKTYELDDGNIMIVLSGATSSYIESEGCVSSGTGISWSIDSGASWRHMPQSIAPPDSPTYLIEDWGDTTFEYLAVTTPVYNVSYDLDVQDSYIYSTSWAGGLRRFNYTIDNPEWEVIPLPMDNQDSLFCNNIDLSSYLLNPVDYDNQKAFSIYVESDTILWVGSAGGINKGVLEEDGCINWKNYNTDDGLGGFWVIGIIPQQYDSFTRTWLISWDSVPPSGHKLTYTDDGGETWEVVTQFENLDIVVYNLSFSNKNIIASTDHGLYKSDFDDGKFWISLPATEDINGERILTNNFYTAISISEGDIDTFLIGTEDGLSIISTAGEILDNIRNWESPESFSAYPNPFFINEYNQVGNDKYVRLIYSNPNQFSGEIDIFDFAMDHVIHLNNFKPITVDENEIVWNGRNESGDKVANGTYFCRLSLNGKYYWTKLAVIN</sequence>
<gene>
    <name evidence="1" type="ORF">METZ01_LOCUS62444</name>
</gene>
<organism evidence="1">
    <name type="scientific">marine metagenome</name>
    <dbReference type="NCBI Taxonomy" id="408172"/>
    <lineage>
        <taxon>unclassified sequences</taxon>
        <taxon>metagenomes</taxon>
        <taxon>ecological metagenomes</taxon>
    </lineage>
</organism>
<dbReference type="Gene3D" id="2.60.40.4070">
    <property type="match status" value="1"/>
</dbReference>
<dbReference type="InterPro" id="IPR015943">
    <property type="entry name" value="WD40/YVTN_repeat-like_dom_sf"/>
</dbReference>
<evidence type="ECO:0008006" key="2">
    <source>
        <dbReference type="Google" id="ProtNLM"/>
    </source>
</evidence>
<reference evidence="1" key="1">
    <citation type="submission" date="2018-05" db="EMBL/GenBank/DDBJ databases">
        <authorList>
            <person name="Lanie J.A."/>
            <person name="Ng W.-L."/>
            <person name="Kazmierczak K.M."/>
            <person name="Andrzejewski T.M."/>
            <person name="Davidsen T.M."/>
            <person name="Wayne K.J."/>
            <person name="Tettelin H."/>
            <person name="Glass J.I."/>
            <person name="Rusch D."/>
            <person name="Podicherti R."/>
            <person name="Tsui H.-C.T."/>
            <person name="Winkler M.E."/>
        </authorList>
    </citation>
    <scope>NUCLEOTIDE SEQUENCE</scope>
</reference>
<dbReference type="Gene3D" id="2.130.10.10">
    <property type="entry name" value="YVTN repeat-like/Quinoprotein amine dehydrogenase"/>
    <property type="match status" value="1"/>
</dbReference>
<accession>A0A381T034</accession>
<dbReference type="SUPFAM" id="SSF50939">
    <property type="entry name" value="Sialidases"/>
    <property type="match status" value="1"/>
</dbReference>
<dbReference type="InterPro" id="IPR036278">
    <property type="entry name" value="Sialidase_sf"/>
</dbReference>
<dbReference type="EMBL" id="UINC01003830">
    <property type="protein sequence ID" value="SVA09590.1"/>
    <property type="molecule type" value="Genomic_DNA"/>
</dbReference>
<protein>
    <recommendedName>
        <fullName evidence="2">FlgD Ig-like domain-containing protein</fullName>
    </recommendedName>
</protein>
<dbReference type="AlphaFoldDB" id="A0A381T034"/>
<name>A0A381T034_9ZZZZ</name>
<proteinExistence type="predicted"/>
<evidence type="ECO:0000313" key="1">
    <source>
        <dbReference type="EMBL" id="SVA09590.1"/>
    </source>
</evidence>